<evidence type="ECO:0000313" key="2">
    <source>
        <dbReference type="Proteomes" id="UP000321491"/>
    </source>
</evidence>
<reference evidence="1 2" key="1">
    <citation type="submission" date="2019-07" db="EMBL/GenBank/DDBJ databases">
        <title>Whole genome shotgun sequence of Cerasibacillus quisquiliarum NBRC 102429.</title>
        <authorList>
            <person name="Hosoyama A."/>
            <person name="Uohara A."/>
            <person name="Ohji S."/>
            <person name="Ichikawa N."/>
        </authorList>
    </citation>
    <scope>NUCLEOTIDE SEQUENCE [LARGE SCALE GENOMIC DNA]</scope>
    <source>
        <strain evidence="1 2">NBRC 102429</strain>
    </source>
</reference>
<evidence type="ECO:0000313" key="1">
    <source>
        <dbReference type="EMBL" id="GEN32344.1"/>
    </source>
</evidence>
<name>A0A511V0A4_9BACI</name>
<dbReference type="EMBL" id="BJXW01000038">
    <property type="protein sequence ID" value="GEN32344.1"/>
    <property type="molecule type" value="Genomic_DNA"/>
</dbReference>
<accession>A0A511V0A4</accession>
<dbReference type="AlphaFoldDB" id="A0A511V0A4"/>
<keyword evidence="2" id="KW-1185">Reference proteome</keyword>
<sequence>MVGFKEAPYAAGMNFDVEEIEPFLNHLSTSILDTGLDQKEIKFIQEKIENTNEHNQLIEFGIFDVTYKGKQSKIRIQAEVDIEDEDKEVVMYIYSSQELVDIIDKEMLKVEEQREF</sequence>
<proteinExistence type="predicted"/>
<dbReference type="Proteomes" id="UP000321491">
    <property type="component" value="Unassembled WGS sequence"/>
</dbReference>
<gene>
    <name evidence="1" type="ORF">CQU01_25820</name>
</gene>
<organism evidence="1 2">
    <name type="scientific">Cerasibacillus quisquiliarum</name>
    <dbReference type="NCBI Taxonomy" id="227865"/>
    <lineage>
        <taxon>Bacteria</taxon>
        <taxon>Bacillati</taxon>
        <taxon>Bacillota</taxon>
        <taxon>Bacilli</taxon>
        <taxon>Bacillales</taxon>
        <taxon>Bacillaceae</taxon>
        <taxon>Cerasibacillus</taxon>
    </lineage>
</organism>
<protein>
    <submittedName>
        <fullName evidence="1">Uncharacterized protein</fullName>
    </submittedName>
</protein>
<dbReference type="RefSeq" id="WP_146938696.1">
    <property type="nucleotide sequence ID" value="NZ_BJXW01000038.1"/>
</dbReference>
<dbReference type="OrthoDB" id="7854327at2"/>
<comment type="caution">
    <text evidence="1">The sequence shown here is derived from an EMBL/GenBank/DDBJ whole genome shotgun (WGS) entry which is preliminary data.</text>
</comment>